<keyword evidence="3" id="KW-1185">Reference proteome</keyword>
<organism evidence="2 3">
    <name type="scientific">Apatococcus lobatus</name>
    <dbReference type="NCBI Taxonomy" id="904363"/>
    <lineage>
        <taxon>Eukaryota</taxon>
        <taxon>Viridiplantae</taxon>
        <taxon>Chlorophyta</taxon>
        <taxon>core chlorophytes</taxon>
        <taxon>Trebouxiophyceae</taxon>
        <taxon>Chlorellales</taxon>
        <taxon>Chlorellaceae</taxon>
        <taxon>Apatococcus</taxon>
    </lineage>
</organism>
<proteinExistence type="predicted"/>
<accession>A0AAW1S7K0</accession>
<reference evidence="2 3" key="1">
    <citation type="journal article" date="2024" name="Nat. Commun.">
        <title>Phylogenomics reveals the evolutionary origins of lichenization in chlorophyte algae.</title>
        <authorList>
            <person name="Puginier C."/>
            <person name="Libourel C."/>
            <person name="Otte J."/>
            <person name="Skaloud P."/>
            <person name="Haon M."/>
            <person name="Grisel S."/>
            <person name="Petersen M."/>
            <person name="Berrin J.G."/>
            <person name="Delaux P.M."/>
            <person name="Dal Grande F."/>
            <person name="Keller J."/>
        </authorList>
    </citation>
    <scope>NUCLEOTIDE SEQUENCE [LARGE SCALE GENOMIC DNA]</scope>
    <source>
        <strain evidence="2 3">SAG 2145</strain>
    </source>
</reference>
<evidence type="ECO:0000313" key="3">
    <source>
        <dbReference type="Proteomes" id="UP001438707"/>
    </source>
</evidence>
<evidence type="ECO:0000256" key="1">
    <source>
        <dbReference type="SAM" id="MobiDB-lite"/>
    </source>
</evidence>
<comment type="caution">
    <text evidence="2">The sequence shown here is derived from an EMBL/GenBank/DDBJ whole genome shotgun (WGS) entry which is preliminary data.</text>
</comment>
<sequence length="66" mass="6938">MLAAVNLTATVQRPASSRRSGAPSLELANNHCGDIGRATSMYGTTRAGISSRCFWAWQTSKASHGA</sequence>
<protein>
    <submittedName>
        <fullName evidence="2">Uncharacterized protein</fullName>
    </submittedName>
</protein>
<evidence type="ECO:0000313" key="2">
    <source>
        <dbReference type="EMBL" id="KAK9841443.1"/>
    </source>
</evidence>
<dbReference type="EMBL" id="JALJOS010000003">
    <property type="protein sequence ID" value="KAK9841443.1"/>
    <property type="molecule type" value="Genomic_DNA"/>
</dbReference>
<dbReference type="AlphaFoldDB" id="A0AAW1S7K0"/>
<feature type="compositionally biased region" description="Low complexity" evidence="1">
    <location>
        <begin position="13"/>
        <end position="23"/>
    </location>
</feature>
<name>A0AAW1S7K0_9CHLO</name>
<gene>
    <name evidence="2" type="ORF">WJX74_005924</name>
</gene>
<feature type="region of interest" description="Disordered" evidence="1">
    <location>
        <begin position="1"/>
        <end position="23"/>
    </location>
</feature>
<dbReference type="Proteomes" id="UP001438707">
    <property type="component" value="Unassembled WGS sequence"/>
</dbReference>